<protein>
    <submittedName>
        <fullName evidence="1">Uncharacterized protein</fullName>
    </submittedName>
</protein>
<reference evidence="1 2" key="1">
    <citation type="submission" date="2019-08" db="EMBL/GenBank/DDBJ databases">
        <title>Whole genome of Aphis craccivora.</title>
        <authorList>
            <person name="Voronova N.V."/>
            <person name="Shulinski R.S."/>
            <person name="Bandarenka Y.V."/>
            <person name="Zhorov D.G."/>
            <person name="Warner D."/>
        </authorList>
    </citation>
    <scope>NUCLEOTIDE SEQUENCE [LARGE SCALE GENOMIC DNA]</scope>
    <source>
        <strain evidence="1">180601</strain>
        <tissue evidence="1">Whole Body</tissue>
    </source>
</reference>
<dbReference type="EMBL" id="VUJU01005151">
    <property type="protein sequence ID" value="KAF0752141.1"/>
    <property type="molecule type" value="Genomic_DNA"/>
</dbReference>
<feature type="non-terminal residue" evidence="1">
    <location>
        <position position="129"/>
    </location>
</feature>
<evidence type="ECO:0000313" key="2">
    <source>
        <dbReference type="Proteomes" id="UP000478052"/>
    </source>
</evidence>
<evidence type="ECO:0000313" key="1">
    <source>
        <dbReference type="EMBL" id="KAF0752141.1"/>
    </source>
</evidence>
<name>A0A6G0YA71_APHCR</name>
<organism evidence="1 2">
    <name type="scientific">Aphis craccivora</name>
    <name type="common">Cowpea aphid</name>
    <dbReference type="NCBI Taxonomy" id="307492"/>
    <lineage>
        <taxon>Eukaryota</taxon>
        <taxon>Metazoa</taxon>
        <taxon>Ecdysozoa</taxon>
        <taxon>Arthropoda</taxon>
        <taxon>Hexapoda</taxon>
        <taxon>Insecta</taxon>
        <taxon>Pterygota</taxon>
        <taxon>Neoptera</taxon>
        <taxon>Paraneoptera</taxon>
        <taxon>Hemiptera</taxon>
        <taxon>Sternorrhyncha</taxon>
        <taxon>Aphidomorpha</taxon>
        <taxon>Aphidoidea</taxon>
        <taxon>Aphididae</taxon>
        <taxon>Aphidini</taxon>
        <taxon>Aphis</taxon>
        <taxon>Aphis</taxon>
    </lineage>
</organism>
<comment type="caution">
    <text evidence="1">The sequence shown here is derived from an EMBL/GenBank/DDBJ whole genome shotgun (WGS) entry which is preliminary data.</text>
</comment>
<accession>A0A6G0YA71</accession>
<sequence>MYFVENQHASIRDAPSYLNISCSCVQRTLKKQSKFMSNGILNRHNAHYWTDEYPHLMRKSIFQTFAHFYNGQNAYCSKIPGVSSEYSSNTTRKCTTCNSPKYVFPIRRMSCTQCKSMVEMYNEFLISKI</sequence>
<gene>
    <name evidence="1" type="ORF">FWK35_00011967</name>
</gene>
<keyword evidence="2" id="KW-1185">Reference proteome</keyword>
<dbReference type="Proteomes" id="UP000478052">
    <property type="component" value="Unassembled WGS sequence"/>
</dbReference>
<dbReference type="AlphaFoldDB" id="A0A6G0YA71"/>
<proteinExistence type="predicted"/>